<evidence type="ECO:0000313" key="4">
    <source>
        <dbReference type="Proteomes" id="UP001626549"/>
    </source>
</evidence>
<name>A0ABZ0IJ26_9GAMM</name>
<organism evidence="3 4">
    <name type="scientific">Congregibacter brevis</name>
    <dbReference type="NCBI Taxonomy" id="3081201"/>
    <lineage>
        <taxon>Bacteria</taxon>
        <taxon>Pseudomonadati</taxon>
        <taxon>Pseudomonadota</taxon>
        <taxon>Gammaproteobacteria</taxon>
        <taxon>Cellvibrionales</taxon>
        <taxon>Halieaceae</taxon>
        <taxon>Congregibacter</taxon>
    </lineage>
</organism>
<gene>
    <name evidence="3" type="ORF">R0137_06920</name>
</gene>
<keyword evidence="4" id="KW-1185">Reference proteome</keyword>
<accession>A0ABZ0IJ26</accession>
<dbReference type="Gene3D" id="3.40.50.2000">
    <property type="entry name" value="Glycogen Phosphorylase B"/>
    <property type="match status" value="2"/>
</dbReference>
<dbReference type="EC" id="2.4.-.-" evidence="3"/>
<feature type="domain" description="Glycosyl transferase family 1" evidence="1">
    <location>
        <begin position="185"/>
        <end position="348"/>
    </location>
</feature>
<keyword evidence="3" id="KW-0328">Glycosyltransferase</keyword>
<evidence type="ECO:0000259" key="1">
    <source>
        <dbReference type="Pfam" id="PF00534"/>
    </source>
</evidence>
<dbReference type="Pfam" id="PF00534">
    <property type="entry name" value="Glycos_transf_1"/>
    <property type="match status" value="1"/>
</dbReference>
<dbReference type="SUPFAM" id="SSF53756">
    <property type="entry name" value="UDP-Glycosyltransferase/glycogen phosphorylase"/>
    <property type="match status" value="1"/>
</dbReference>
<dbReference type="Proteomes" id="UP001626549">
    <property type="component" value="Chromosome"/>
</dbReference>
<keyword evidence="3" id="KW-0808">Transferase</keyword>
<dbReference type="Pfam" id="PF13439">
    <property type="entry name" value="Glyco_transf_4"/>
    <property type="match status" value="1"/>
</dbReference>
<dbReference type="PANTHER" id="PTHR12526:SF630">
    <property type="entry name" value="GLYCOSYLTRANSFERASE"/>
    <property type="match status" value="1"/>
</dbReference>
<dbReference type="GO" id="GO:0016757">
    <property type="term" value="F:glycosyltransferase activity"/>
    <property type="evidence" value="ECO:0007669"/>
    <property type="project" value="UniProtKB-KW"/>
</dbReference>
<dbReference type="InterPro" id="IPR001296">
    <property type="entry name" value="Glyco_trans_1"/>
</dbReference>
<dbReference type="EMBL" id="CP136865">
    <property type="protein sequence ID" value="WOJ98295.1"/>
    <property type="molecule type" value="Genomic_DNA"/>
</dbReference>
<dbReference type="InterPro" id="IPR028098">
    <property type="entry name" value="Glyco_trans_4-like_N"/>
</dbReference>
<evidence type="ECO:0000259" key="2">
    <source>
        <dbReference type="Pfam" id="PF13439"/>
    </source>
</evidence>
<sequence length="375" mass="41496">MNTADPIRVLHVTYDMRIGGTEQVIRNLVESTDPKTIEMSIFCIEEPLGPWGVLLERTGIQIDVHARKPGFDLKLVLALRKHILRHNVDIVHCHQYTPWVYGAFAAFGTRACVIFTEHGRFYPDSASPKRRFVNPVLTVFTKRITAISEATKQALGRYEYISPKRIQVVYNGLKPVSVENTASAKIRSSLGIQDTSIVLGSVARFDPIKNHKMMLDAFRIVVDKHPDTKLLLIGDGEERANIETHAREIGLESNLVLPGYISAPSAWLGAIDVFLLSSLSEGTSMTLLEAMSLAKPSVVTNVGGNPEIVINGETGYVTPSGDANQFAKAVLHLIENSAEYDRMGSQAASRFRQNFLNTTMARAYCECYQAVFSKG</sequence>
<dbReference type="PANTHER" id="PTHR12526">
    <property type="entry name" value="GLYCOSYLTRANSFERASE"/>
    <property type="match status" value="1"/>
</dbReference>
<reference evidence="3 4" key="1">
    <citation type="submission" date="2023-10" db="EMBL/GenBank/DDBJ databases">
        <title>Two novel species belonging to the OM43/NOR5 clade.</title>
        <authorList>
            <person name="Park M."/>
        </authorList>
    </citation>
    <scope>NUCLEOTIDE SEQUENCE [LARGE SCALE GENOMIC DNA]</scope>
    <source>
        <strain evidence="3 4">IMCC45268</strain>
    </source>
</reference>
<proteinExistence type="predicted"/>
<protein>
    <submittedName>
        <fullName evidence="3">Glycosyltransferase</fullName>
        <ecNumber evidence="3">2.4.-.-</ecNumber>
    </submittedName>
</protein>
<dbReference type="RefSeq" id="WP_407329605.1">
    <property type="nucleotide sequence ID" value="NZ_CP136865.1"/>
</dbReference>
<evidence type="ECO:0000313" key="3">
    <source>
        <dbReference type="EMBL" id="WOJ98295.1"/>
    </source>
</evidence>
<feature type="domain" description="Glycosyltransferase subfamily 4-like N-terminal" evidence="2">
    <location>
        <begin position="18"/>
        <end position="173"/>
    </location>
</feature>